<dbReference type="GO" id="GO:0003723">
    <property type="term" value="F:RNA binding"/>
    <property type="evidence" value="ECO:0007669"/>
    <property type="project" value="TreeGrafter"/>
</dbReference>
<reference evidence="4 5" key="1">
    <citation type="submission" date="2020-09" db="EMBL/GenBank/DDBJ databases">
        <title>De no assembly of potato wild relative species, Solanum commersonii.</title>
        <authorList>
            <person name="Cho K."/>
        </authorList>
    </citation>
    <scope>NUCLEOTIDE SEQUENCE [LARGE SCALE GENOMIC DNA]</scope>
    <source>
        <strain evidence="4">LZ3.2</strain>
        <tissue evidence="4">Leaf</tissue>
    </source>
</reference>
<evidence type="ECO:0000313" key="4">
    <source>
        <dbReference type="EMBL" id="KAG5577142.1"/>
    </source>
</evidence>
<evidence type="ECO:0000259" key="3">
    <source>
        <dbReference type="Pfam" id="PF17135"/>
    </source>
</evidence>
<dbReference type="OrthoDB" id="6353017at2759"/>
<organism evidence="4 5">
    <name type="scientific">Solanum commersonii</name>
    <name type="common">Commerson's wild potato</name>
    <name type="synonym">Commerson's nightshade</name>
    <dbReference type="NCBI Taxonomy" id="4109"/>
    <lineage>
        <taxon>Eukaryota</taxon>
        <taxon>Viridiplantae</taxon>
        <taxon>Streptophyta</taxon>
        <taxon>Embryophyta</taxon>
        <taxon>Tracheophyta</taxon>
        <taxon>Spermatophyta</taxon>
        <taxon>Magnoliopsida</taxon>
        <taxon>eudicotyledons</taxon>
        <taxon>Gunneridae</taxon>
        <taxon>Pentapetalae</taxon>
        <taxon>asterids</taxon>
        <taxon>lamiids</taxon>
        <taxon>Solanales</taxon>
        <taxon>Solanaceae</taxon>
        <taxon>Solanoideae</taxon>
        <taxon>Solaneae</taxon>
        <taxon>Solanum</taxon>
    </lineage>
</organism>
<proteinExistence type="predicted"/>
<keyword evidence="1" id="KW-0689">Ribosomal protein</keyword>
<dbReference type="GO" id="GO:0006412">
    <property type="term" value="P:translation"/>
    <property type="evidence" value="ECO:0007669"/>
    <property type="project" value="InterPro"/>
</dbReference>
<feature type="domain" description="Large ribosomal subunit protein uL15/eL18" evidence="3">
    <location>
        <begin position="26"/>
        <end position="68"/>
    </location>
</feature>
<dbReference type="Gene3D" id="3.100.10.10">
    <property type="match status" value="1"/>
</dbReference>
<dbReference type="EMBL" id="JACXVP010000011">
    <property type="protein sequence ID" value="KAG5577142.1"/>
    <property type="molecule type" value="Genomic_DNA"/>
</dbReference>
<dbReference type="GO" id="GO:0022625">
    <property type="term" value="C:cytosolic large ribosomal subunit"/>
    <property type="evidence" value="ECO:0007669"/>
    <property type="project" value="TreeGrafter"/>
</dbReference>
<gene>
    <name evidence="4" type="ORF">H5410_057276</name>
</gene>
<evidence type="ECO:0000256" key="1">
    <source>
        <dbReference type="ARBA" id="ARBA00022980"/>
    </source>
</evidence>
<dbReference type="InterPro" id="IPR000039">
    <property type="entry name" value="Ribosomal_eL18"/>
</dbReference>
<comment type="caution">
    <text evidence="4">The sequence shown here is derived from an EMBL/GenBank/DDBJ whole genome shotgun (WGS) entry which is preliminary data.</text>
</comment>
<dbReference type="PANTHER" id="PTHR10934">
    <property type="entry name" value="60S RIBOSOMAL PROTEIN L18"/>
    <property type="match status" value="1"/>
</dbReference>
<keyword evidence="5" id="KW-1185">Reference proteome</keyword>
<accession>A0A9J5WQE3</accession>
<sequence>SPAMGTALMCNDVYCKLLVKLYRFLINKPSLSLSRLISYAKGKEDKNVVIVDTITVDVRDYKFPKLKVIENNK</sequence>
<name>A0A9J5WQE3_SOLCO</name>
<protein>
    <recommendedName>
        <fullName evidence="3">Large ribosomal subunit protein uL15/eL18 domain-containing protein</fullName>
    </recommendedName>
</protein>
<dbReference type="GO" id="GO:0003735">
    <property type="term" value="F:structural constituent of ribosome"/>
    <property type="evidence" value="ECO:0007669"/>
    <property type="project" value="InterPro"/>
</dbReference>
<evidence type="ECO:0000256" key="2">
    <source>
        <dbReference type="ARBA" id="ARBA00023274"/>
    </source>
</evidence>
<keyword evidence="2" id="KW-0687">Ribonucleoprotein</keyword>
<dbReference type="AlphaFoldDB" id="A0A9J5WQE3"/>
<evidence type="ECO:0000313" key="5">
    <source>
        <dbReference type="Proteomes" id="UP000824120"/>
    </source>
</evidence>
<dbReference type="PANTHER" id="PTHR10934:SF2">
    <property type="entry name" value="LARGE RIBOSOMAL SUBUNIT PROTEIN EL18"/>
    <property type="match status" value="1"/>
</dbReference>
<dbReference type="Proteomes" id="UP000824120">
    <property type="component" value="Chromosome 11"/>
</dbReference>
<dbReference type="InterPro" id="IPR021131">
    <property type="entry name" value="Ribosomal_uL15/eL18"/>
</dbReference>
<dbReference type="Pfam" id="PF17135">
    <property type="entry name" value="Ribosomal_L18"/>
    <property type="match status" value="1"/>
</dbReference>
<feature type="non-terminal residue" evidence="4">
    <location>
        <position position="1"/>
    </location>
</feature>